<sequence length="136" mass="14721">MATHIDHLHTPAHTRADLGGTLDTRATAQPKARLEADYADATAKVVPHAWNAVGAIITVALLALFVAMFAGEWRLSVAHSLVGVLAFAAVVLQARHLRRDRVLTQRRDSTRAMTGVLDVMDGTRPAPRGHSRFLGE</sequence>
<accession>A0A0N0XG47</accession>
<name>A0A0N0XG47_9NEIS</name>
<dbReference type="AlphaFoldDB" id="A0A0N0XG47"/>
<organism evidence="3 4">
    <name type="scientific">Amantichitinum ursilacus</name>
    <dbReference type="NCBI Taxonomy" id="857265"/>
    <lineage>
        <taxon>Bacteria</taxon>
        <taxon>Pseudomonadati</taxon>
        <taxon>Pseudomonadota</taxon>
        <taxon>Betaproteobacteria</taxon>
        <taxon>Neisseriales</taxon>
        <taxon>Chitinibacteraceae</taxon>
        <taxon>Amantichitinum</taxon>
    </lineage>
</organism>
<dbReference type="RefSeq" id="WP_053939759.1">
    <property type="nucleotide sequence ID" value="NZ_LAQT01000037.1"/>
</dbReference>
<keyword evidence="2" id="KW-0812">Transmembrane</keyword>
<gene>
    <name evidence="3" type="ORF">WG78_20990</name>
</gene>
<keyword evidence="2" id="KW-1133">Transmembrane helix</keyword>
<evidence type="ECO:0000313" key="4">
    <source>
        <dbReference type="Proteomes" id="UP000037939"/>
    </source>
</evidence>
<dbReference type="Proteomes" id="UP000037939">
    <property type="component" value="Unassembled WGS sequence"/>
</dbReference>
<feature type="transmembrane region" description="Helical" evidence="2">
    <location>
        <begin position="77"/>
        <end position="97"/>
    </location>
</feature>
<feature type="transmembrane region" description="Helical" evidence="2">
    <location>
        <begin position="49"/>
        <end position="71"/>
    </location>
</feature>
<proteinExistence type="predicted"/>
<evidence type="ECO:0000313" key="3">
    <source>
        <dbReference type="EMBL" id="KPC49411.1"/>
    </source>
</evidence>
<comment type="caution">
    <text evidence="3">The sequence shown here is derived from an EMBL/GenBank/DDBJ whole genome shotgun (WGS) entry which is preliminary data.</text>
</comment>
<dbReference type="STRING" id="857265.WG78_20990"/>
<keyword evidence="2" id="KW-0472">Membrane</keyword>
<keyword evidence="4" id="KW-1185">Reference proteome</keyword>
<dbReference type="EMBL" id="LAQT01000037">
    <property type="protein sequence ID" value="KPC49411.1"/>
    <property type="molecule type" value="Genomic_DNA"/>
</dbReference>
<evidence type="ECO:0000256" key="2">
    <source>
        <dbReference type="SAM" id="Phobius"/>
    </source>
</evidence>
<evidence type="ECO:0000256" key="1">
    <source>
        <dbReference type="SAM" id="MobiDB-lite"/>
    </source>
</evidence>
<reference evidence="3 4" key="1">
    <citation type="submission" date="2015-07" db="EMBL/GenBank/DDBJ databases">
        <title>Draft genome sequence of the Amantichitinum ursilacus IGB-41, a new chitin-degrading bacterium.</title>
        <authorList>
            <person name="Kirstahler P."/>
            <person name="Guenther M."/>
            <person name="Grumaz C."/>
            <person name="Rupp S."/>
            <person name="Zibek S."/>
            <person name="Sohn K."/>
        </authorList>
    </citation>
    <scope>NUCLEOTIDE SEQUENCE [LARGE SCALE GENOMIC DNA]</scope>
    <source>
        <strain evidence="3 4">IGB-41</strain>
    </source>
</reference>
<feature type="region of interest" description="Disordered" evidence="1">
    <location>
        <begin position="1"/>
        <end position="22"/>
    </location>
</feature>
<protein>
    <submittedName>
        <fullName evidence="3">Uncharacterized protein</fullName>
    </submittedName>
</protein>